<protein>
    <submittedName>
        <fullName evidence="1">Uncharacterized protein</fullName>
    </submittedName>
</protein>
<proteinExistence type="predicted"/>
<evidence type="ECO:0000313" key="1">
    <source>
        <dbReference type="EMBL" id="KAH3785806.1"/>
    </source>
</evidence>
<dbReference type="EMBL" id="JAIWYP010000008">
    <property type="protein sequence ID" value="KAH3785806.1"/>
    <property type="molecule type" value="Genomic_DNA"/>
</dbReference>
<gene>
    <name evidence="1" type="ORF">DPMN_163900</name>
</gene>
<reference evidence="1" key="2">
    <citation type="submission" date="2020-11" db="EMBL/GenBank/DDBJ databases">
        <authorList>
            <person name="McCartney M.A."/>
            <person name="Auch B."/>
            <person name="Kono T."/>
            <person name="Mallez S."/>
            <person name="Becker A."/>
            <person name="Gohl D.M."/>
            <person name="Silverstein K.A.T."/>
            <person name="Koren S."/>
            <person name="Bechman K.B."/>
            <person name="Herman A."/>
            <person name="Abrahante J.E."/>
            <person name="Garbe J."/>
        </authorList>
    </citation>
    <scope>NUCLEOTIDE SEQUENCE</scope>
    <source>
        <strain evidence="1">Duluth1</strain>
        <tissue evidence="1">Whole animal</tissue>
    </source>
</reference>
<keyword evidence="2" id="KW-1185">Reference proteome</keyword>
<dbReference type="AlphaFoldDB" id="A0A9D4EU52"/>
<sequence>MNEAVTEPIEDIQCQSAIICPRVVRIDTLGKTASIPVRVCNVTARPIKIKAKQTLCQLSEVKVLREAQIFQPLNATANPVAASEKENINTNEHIKQKYEVDLDESDLTGEKKTKVYNLFEKWDAIFPKSSLDMGHTQAVKHKIQLLNKEPFKAP</sequence>
<reference evidence="1" key="1">
    <citation type="journal article" date="2019" name="bioRxiv">
        <title>The Genome of the Zebra Mussel, Dreissena polymorpha: A Resource for Invasive Species Research.</title>
        <authorList>
            <person name="McCartney M.A."/>
            <person name="Auch B."/>
            <person name="Kono T."/>
            <person name="Mallez S."/>
            <person name="Zhang Y."/>
            <person name="Obille A."/>
            <person name="Becker A."/>
            <person name="Abrahante J.E."/>
            <person name="Garbe J."/>
            <person name="Badalamenti J.P."/>
            <person name="Herman A."/>
            <person name="Mangelson H."/>
            <person name="Liachko I."/>
            <person name="Sullivan S."/>
            <person name="Sone E.D."/>
            <person name="Koren S."/>
            <person name="Silverstein K.A.T."/>
            <person name="Beckman K.B."/>
            <person name="Gohl D.M."/>
        </authorList>
    </citation>
    <scope>NUCLEOTIDE SEQUENCE</scope>
    <source>
        <strain evidence="1">Duluth1</strain>
        <tissue evidence="1">Whole animal</tissue>
    </source>
</reference>
<evidence type="ECO:0000313" key="2">
    <source>
        <dbReference type="Proteomes" id="UP000828390"/>
    </source>
</evidence>
<accession>A0A9D4EU52</accession>
<comment type="caution">
    <text evidence="1">The sequence shown here is derived from an EMBL/GenBank/DDBJ whole genome shotgun (WGS) entry which is preliminary data.</text>
</comment>
<name>A0A9D4EU52_DREPO</name>
<dbReference type="Proteomes" id="UP000828390">
    <property type="component" value="Unassembled WGS sequence"/>
</dbReference>
<organism evidence="1 2">
    <name type="scientific">Dreissena polymorpha</name>
    <name type="common">Zebra mussel</name>
    <name type="synonym">Mytilus polymorpha</name>
    <dbReference type="NCBI Taxonomy" id="45954"/>
    <lineage>
        <taxon>Eukaryota</taxon>
        <taxon>Metazoa</taxon>
        <taxon>Spiralia</taxon>
        <taxon>Lophotrochozoa</taxon>
        <taxon>Mollusca</taxon>
        <taxon>Bivalvia</taxon>
        <taxon>Autobranchia</taxon>
        <taxon>Heteroconchia</taxon>
        <taxon>Euheterodonta</taxon>
        <taxon>Imparidentia</taxon>
        <taxon>Neoheterodontei</taxon>
        <taxon>Myida</taxon>
        <taxon>Dreissenoidea</taxon>
        <taxon>Dreissenidae</taxon>
        <taxon>Dreissena</taxon>
    </lineage>
</organism>